<proteinExistence type="predicted"/>
<dbReference type="OrthoDB" id="5191668at2"/>
<comment type="caution">
    <text evidence="3">The sequence shown here is derived from an EMBL/GenBank/DDBJ whole genome shotgun (WGS) entry which is preliminary data.</text>
</comment>
<feature type="transmembrane region" description="Helical" evidence="2">
    <location>
        <begin position="61"/>
        <end position="80"/>
    </location>
</feature>
<feature type="region of interest" description="Disordered" evidence="1">
    <location>
        <begin position="1"/>
        <end position="22"/>
    </location>
</feature>
<reference evidence="3 4" key="1">
    <citation type="submission" date="2019-03" db="EMBL/GenBank/DDBJ databases">
        <title>Draft genome sequences of novel Actinobacteria.</title>
        <authorList>
            <person name="Sahin N."/>
            <person name="Ay H."/>
            <person name="Saygin H."/>
        </authorList>
    </citation>
    <scope>NUCLEOTIDE SEQUENCE [LARGE SCALE GENOMIC DNA]</scope>
    <source>
        <strain evidence="3 4">DSM 45941</strain>
    </source>
</reference>
<protein>
    <submittedName>
        <fullName evidence="3">Uncharacterized protein</fullName>
    </submittedName>
</protein>
<feature type="transmembrane region" description="Helical" evidence="2">
    <location>
        <begin position="87"/>
        <end position="108"/>
    </location>
</feature>
<sequence length="249" mass="25822">MEDDEDLMSAGGGAGRTMPGTMSGSVRADSGLRLLRAMAFAAVCVAVSASAHAAASGMAPTWSLLTGWVVMVCLVTPLAGRERSRPGIVATLLCGQVFLHAMFCLGQHPAPAVSIGTATGPMPGMGAQSPPAHTVAGHGMSGHAMPGHLLPDPTMFAVHLIAAFLLGWVVHRGERAVWRMVRLSQRTAEVLTRPLAGLVAALVRPQVAVGLPAAWLRAPHRRDAEAARNEIVVLGHTVVRRGPPATTAV</sequence>
<dbReference type="RefSeq" id="WP_132192400.1">
    <property type="nucleotide sequence ID" value="NZ_SMKY01000001.1"/>
</dbReference>
<organism evidence="3 4">
    <name type="scientific">Actinomadura darangshiensis</name>
    <dbReference type="NCBI Taxonomy" id="705336"/>
    <lineage>
        <taxon>Bacteria</taxon>
        <taxon>Bacillati</taxon>
        <taxon>Actinomycetota</taxon>
        <taxon>Actinomycetes</taxon>
        <taxon>Streptosporangiales</taxon>
        <taxon>Thermomonosporaceae</taxon>
        <taxon>Actinomadura</taxon>
    </lineage>
</organism>
<evidence type="ECO:0000256" key="2">
    <source>
        <dbReference type="SAM" id="Phobius"/>
    </source>
</evidence>
<evidence type="ECO:0000313" key="3">
    <source>
        <dbReference type="EMBL" id="TDD92904.1"/>
    </source>
</evidence>
<keyword evidence="2" id="KW-0472">Membrane</keyword>
<dbReference type="AlphaFoldDB" id="A0A4R5C7A4"/>
<keyword evidence="2" id="KW-0812">Transmembrane</keyword>
<gene>
    <name evidence="3" type="ORF">E1293_00030</name>
</gene>
<dbReference type="Proteomes" id="UP000295578">
    <property type="component" value="Unassembled WGS sequence"/>
</dbReference>
<evidence type="ECO:0000313" key="4">
    <source>
        <dbReference type="Proteomes" id="UP000295578"/>
    </source>
</evidence>
<feature type="transmembrane region" description="Helical" evidence="2">
    <location>
        <begin position="153"/>
        <end position="170"/>
    </location>
</feature>
<accession>A0A4R5C7A4</accession>
<keyword evidence="2" id="KW-1133">Transmembrane helix</keyword>
<evidence type="ECO:0000256" key="1">
    <source>
        <dbReference type="SAM" id="MobiDB-lite"/>
    </source>
</evidence>
<name>A0A4R5C7A4_9ACTN</name>
<feature type="transmembrane region" description="Helical" evidence="2">
    <location>
        <begin position="34"/>
        <end position="55"/>
    </location>
</feature>
<keyword evidence="4" id="KW-1185">Reference proteome</keyword>
<dbReference type="EMBL" id="SMKY01000001">
    <property type="protein sequence ID" value="TDD92904.1"/>
    <property type="molecule type" value="Genomic_DNA"/>
</dbReference>